<keyword evidence="2" id="KW-1185">Reference proteome</keyword>
<accession>A0ABS0BP52</accession>
<dbReference type="Proteomes" id="UP000722111">
    <property type="component" value="Unassembled WGS sequence"/>
</dbReference>
<organism evidence="1 2">
    <name type="scientific">Pseudomonas neuropathica</name>
    <dbReference type="NCBI Taxonomy" id="2730425"/>
    <lineage>
        <taxon>Bacteria</taxon>
        <taxon>Pseudomonadati</taxon>
        <taxon>Pseudomonadota</taxon>
        <taxon>Gammaproteobacteria</taxon>
        <taxon>Pseudomonadales</taxon>
        <taxon>Pseudomonadaceae</taxon>
        <taxon>Pseudomonas</taxon>
    </lineage>
</organism>
<evidence type="ECO:0000313" key="1">
    <source>
        <dbReference type="EMBL" id="MBF6036229.1"/>
    </source>
</evidence>
<dbReference type="EMBL" id="JACOPX010000017">
    <property type="protein sequence ID" value="MBF6036229.1"/>
    <property type="molecule type" value="Genomic_DNA"/>
</dbReference>
<gene>
    <name evidence="1" type="ORF">H8F23_23525</name>
</gene>
<reference evidence="1 2" key="1">
    <citation type="submission" date="2020-08" db="EMBL/GenBank/DDBJ databases">
        <title>Description of novel Pseudomonas species.</title>
        <authorList>
            <person name="Duman M."/>
            <person name="Mulet M."/>
            <person name="Altun S."/>
            <person name="Saticioglu I.B."/>
            <person name="Lalucat J."/>
            <person name="Garcia-Valdes E."/>
        </authorList>
    </citation>
    <scope>NUCLEOTIDE SEQUENCE [LARGE SCALE GENOMIC DNA]</scope>
    <source>
        <strain evidence="1 2">P155</strain>
    </source>
</reference>
<protein>
    <submittedName>
        <fullName evidence="1">Uncharacterized protein</fullName>
    </submittedName>
</protein>
<name>A0ABS0BP52_9PSED</name>
<proteinExistence type="predicted"/>
<evidence type="ECO:0000313" key="2">
    <source>
        <dbReference type="Proteomes" id="UP000722111"/>
    </source>
</evidence>
<comment type="caution">
    <text evidence="1">The sequence shown here is derived from an EMBL/GenBank/DDBJ whole genome shotgun (WGS) entry which is preliminary data.</text>
</comment>
<sequence length="146" mass="16518">MSSDYKKLVKTKSTATGKFEVEVEGYGKIEQLDIYLSEQGDGFEVGVRDDPPGNMPPTRFLFIEFPNKTAIAKYDVKELKRFAYHDYSEWHSYEFVPESGSVKVKYQDSPRQASGEIDVKGRLVGSPPPQGPVNVRIFGTFDLKEL</sequence>
<dbReference type="RefSeq" id="WP_194935956.1">
    <property type="nucleotide sequence ID" value="NZ_JACOPX010000017.1"/>
</dbReference>